<comment type="caution">
    <text evidence="2">The sequence shown here is derived from an EMBL/GenBank/DDBJ whole genome shotgun (WGS) entry which is preliminary data.</text>
</comment>
<dbReference type="AlphaFoldDB" id="A0AAU9K943"/>
<dbReference type="EMBL" id="CAJZBQ010000057">
    <property type="protein sequence ID" value="CAG9333713.1"/>
    <property type="molecule type" value="Genomic_DNA"/>
</dbReference>
<name>A0AAU9K943_9CILI</name>
<reference evidence="2" key="1">
    <citation type="submission" date="2021-09" db="EMBL/GenBank/DDBJ databases">
        <authorList>
            <consortium name="AG Swart"/>
            <person name="Singh M."/>
            <person name="Singh A."/>
            <person name="Seah K."/>
            <person name="Emmerich C."/>
        </authorList>
    </citation>
    <scope>NUCLEOTIDE SEQUENCE</scope>
    <source>
        <strain evidence="2">ATCC30299</strain>
    </source>
</reference>
<sequence>MGCKCSNTVVKGTVQAKDHKSTADDIKSNKDSTVSKKETTDIKEETNVMVSVLHEFLDDIYSRALENVAKKTKLTEKRI</sequence>
<protein>
    <submittedName>
        <fullName evidence="2">Uncharacterized protein</fullName>
    </submittedName>
</protein>
<organism evidence="2 3">
    <name type="scientific">Blepharisma stoltei</name>
    <dbReference type="NCBI Taxonomy" id="1481888"/>
    <lineage>
        <taxon>Eukaryota</taxon>
        <taxon>Sar</taxon>
        <taxon>Alveolata</taxon>
        <taxon>Ciliophora</taxon>
        <taxon>Postciliodesmatophora</taxon>
        <taxon>Heterotrichea</taxon>
        <taxon>Heterotrichida</taxon>
        <taxon>Blepharismidae</taxon>
        <taxon>Blepharisma</taxon>
    </lineage>
</organism>
<evidence type="ECO:0000256" key="1">
    <source>
        <dbReference type="SAM" id="MobiDB-lite"/>
    </source>
</evidence>
<dbReference type="Proteomes" id="UP001162131">
    <property type="component" value="Unassembled WGS sequence"/>
</dbReference>
<proteinExistence type="predicted"/>
<feature type="compositionally biased region" description="Basic and acidic residues" evidence="1">
    <location>
        <begin position="16"/>
        <end position="39"/>
    </location>
</feature>
<gene>
    <name evidence="2" type="ORF">BSTOLATCC_MIC59529</name>
</gene>
<accession>A0AAU9K943</accession>
<evidence type="ECO:0000313" key="2">
    <source>
        <dbReference type="EMBL" id="CAG9333713.1"/>
    </source>
</evidence>
<keyword evidence="3" id="KW-1185">Reference proteome</keyword>
<evidence type="ECO:0000313" key="3">
    <source>
        <dbReference type="Proteomes" id="UP001162131"/>
    </source>
</evidence>
<feature type="region of interest" description="Disordered" evidence="1">
    <location>
        <begin position="14"/>
        <end position="39"/>
    </location>
</feature>